<protein>
    <submittedName>
        <fullName evidence="2">Uncharacterized protein</fullName>
    </submittedName>
</protein>
<keyword evidence="3" id="KW-1185">Reference proteome</keyword>
<gene>
    <name evidence="2" type="ORF">TPR58_21985</name>
</gene>
<dbReference type="RefSeq" id="WP_346248909.1">
    <property type="nucleotide sequence ID" value="NZ_JBDIZK010000018.1"/>
</dbReference>
<name>A0ABV0BE90_9SPHN</name>
<dbReference type="EMBL" id="JBDIZK010000018">
    <property type="protein sequence ID" value="MEN3749858.1"/>
    <property type="molecule type" value="Genomic_DNA"/>
</dbReference>
<organism evidence="2 3">
    <name type="scientific">Sphingomonas rustica</name>
    <dbReference type="NCBI Taxonomy" id="3103142"/>
    <lineage>
        <taxon>Bacteria</taxon>
        <taxon>Pseudomonadati</taxon>
        <taxon>Pseudomonadota</taxon>
        <taxon>Alphaproteobacteria</taxon>
        <taxon>Sphingomonadales</taxon>
        <taxon>Sphingomonadaceae</taxon>
        <taxon>Sphingomonas</taxon>
    </lineage>
</organism>
<comment type="caution">
    <text evidence="2">The sequence shown here is derived from an EMBL/GenBank/DDBJ whole genome shotgun (WGS) entry which is preliminary data.</text>
</comment>
<evidence type="ECO:0000313" key="2">
    <source>
        <dbReference type="EMBL" id="MEN3749858.1"/>
    </source>
</evidence>
<feature type="compositionally biased region" description="Basic residues" evidence="1">
    <location>
        <begin position="1"/>
        <end position="14"/>
    </location>
</feature>
<dbReference type="Proteomes" id="UP001427805">
    <property type="component" value="Unassembled WGS sequence"/>
</dbReference>
<evidence type="ECO:0000313" key="3">
    <source>
        <dbReference type="Proteomes" id="UP001427805"/>
    </source>
</evidence>
<feature type="region of interest" description="Disordered" evidence="1">
    <location>
        <begin position="1"/>
        <end position="39"/>
    </location>
</feature>
<reference evidence="2 3" key="1">
    <citation type="submission" date="2024-05" db="EMBL/GenBank/DDBJ databases">
        <title>Sphingomonas sp. HF-S3 16S ribosomal RNA gene Genome sequencing and assembly.</title>
        <authorList>
            <person name="Lee H."/>
        </authorList>
    </citation>
    <scope>NUCLEOTIDE SEQUENCE [LARGE SCALE GENOMIC DNA]</scope>
    <source>
        <strain evidence="2 3">HF-S3</strain>
    </source>
</reference>
<evidence type="ECO:0000256" key="1">
    <source>
        <dbReference type="SAM" id="MobiDB-lite"/>
    </source>
</evidence>
<sequence>MTDINHRRKNRKPVNQRLRPAEYRNGLAPATGKDERHGAIGKTDYLDKSMHGWQGTAPVGGLCFRASVSNDFTDGHRGTARAVKGAKKFVRTRIRFHENAETERLAKELHEPLGDELEQE</sequence>
<proteinExistence type="predicted"/>
<accession>A0ABV0BE90</accession>